<keyword evidence="2" id="KW-1185">Reference proteome</keyword>
<dbReference type="Proteomes" id="UP000799755">
    <property type="component" value="Unassembled WGS sequence"/>
</dbReference>
<dbReference type="EMBL" id="MU003502">
    <property type="protein sequence ID" value="KAF2472603.1"/>
    <property type="molecule type" value="Genomic_DNA"/>
</dbReference>
<reference evidence="1" key="1">
    <citation type="journal article" date="2020" name="Stud. Mycol.">
        <title>101 Dothideomycetes genomes: a test case for predicting lifestyles and emergence of pathogens.</title>
        <authorList>
            <person name="Haridas S."/>
            <person name="Albert R."/>
            <person name="Binder M."/>
            <person name="Bloem J."/>
            <person name="Labutti K."/>
            <person name="Salamov A."/>
            <person name="Andreopoulos B."/>
            <person name="Baker S."/>
            <person name="Barry K."/>
            <person name="Bills G."/>
            <person name="Bluhm B."/>
            <person name="Cannon C."/>
            <person name="Castanera R."/>
            <person name="Culley D."/>
            <person name="Daum C."/>
            <person name="Ezra D."/>
            <person name="Gonzalez J."/>
            <person name="Henrissat B."/>
            <person name="Kuo A."/>
            <person name="Liang C."/>
            <person name="Lipzen A."/>
            <person name="Lutzoni F."/>
            <person name="Magnuson J."/>
            <person name="Mondo S."/>
            <person name="Nolan M."/>
            <person name="Ohm R."/>
            <person name="Pangilinan J."/>
            <person name="Park H.-J."/>
            <person name="Ramirez L."/>
            <person name="Alfaro M."/>
            <person name="Sun H."/>
            <person name="Tritt A."/>
            <person name="Yoshinaga Y."/>
            <person name="Zwiers L.-H."/>
            <person name="Turgeon B."/>
            <person name="Goodwin S."/>
            <person name="Spatafora J."/>
            <person name="Crous P."/>
            <person name="Grigoriev I."/>
        </authorList>
    </citation>
    <scope>NUCLEOTIDE SEQUENCE</scope>
    <source>
        <strain evidence="1">ATCC 200398</strain>
    </source>
</reference>
<protein>
    <submittedName>
        <fullName evidence="1">HET-domain-containing protein</fullName>
    </submittedName>
</protein>
<sequence length="349" mass="40021">MELQIEVSRVLGYDEILRTMVFILLPYNPREHRHPNVSNSPTSQETLTKWYQDCLGNHAECRSLFDWPYIPHRLIDIGEPGHRWGGTQPLQLLMHNMAQLKEGISRQSLPRVFSDAIAICWQLGIRYLWIDSLCICQDSEEDWNRESGLMGIIYTQAIINIAATAAVNSDGSLFSSMGGNPSVGLISWGVVPGREYIVVENNLEWAKGFSHQPLLRRAWVMQERLLATRMIHFAGSELIWECRTLTATESYPVQVPSVLRSFHERRNRFWKTDFTEDDGAWSVLIQDYSKCELTFSKDKLVALSGLVSILNSRGLSRGRFFVGITWEMVRPSNQRAPSWSWASLDCPVW</sequence>
<comment type="caution">
    <text evidence="1">The sequence shown here is derived from an EMBL/GenBank/DDBJ whole genome shotgun (WGS) entry which is preliminary data.</text>
</comment>
<organism evidence="1 2">
    <name type="scientific">Lindgomyces ingoldianus</name>
    <dbReference type="NCBI Taxonomy" id="673940"/>
    <lineage>
        <taxon>Eukaryota</taxon>
        <taxon>Fungi</taxon>
        <taxon>Dikarya</taxon>
        <taxon>Ascomycota</taxon>
        <taxon>Pezizomycotina</taxon>
        <taxon>Dothideomycetes</taxon>
        <taxon>Pleosporomycetidae</taxon>
        <taxon>Pleosporales</taxon>
        <taxon>Lindgomycetaceae</taxon>
        <taxon>Lindgomyces</taxon>
    </lineage>
</organism>
<name>A0ACB6R020_9PLEO</name>
<evidence type="ECO:0000313" key="2">
    <source>
        <dbReference type="Proteomes" id="UP000799755"/>
    </source>
</evidence>
<proteinExistence type="predicted"/>
<accession>A0ACB6R020</accession>
<evidence type="ECO:0000313" key="1">
    <source>
        <dbReference type="EMBL" id="KAF2472603.1"/>
    </source>
</evidence>
<gene>
    <name evidence="1" type="ORF">BDR25DRAFT_284148</name>
</gene>
<feature type="non-terminal residue" evidence="1">
    <location>
        <position position="349"/>
    </location>
</feature>